<accession>C5MB20</accession>
<name>C5MB20_CANTT</name>
<dbReference type="GeneID" id="8295984"/>
<comment type="subcellular location">
    <subcellularLocation>
        <location evidence="1">Secreted</location>
        <location evidence="1">Cell wall</location>
    </subcellularLocation>
</comment>
<organism evidence="7 8">
    <name type="scientific">Candida tropicalis (strain ATCC MYA-3404 / T1)</name>
    <name type="common">Yeast</name>
    <dbReference type="NCBI Taxonomy" id="294747"/>
    <lineage>
        <taxon>Eukaryota</taxon>
        <taxon>Fungi</taxon>
        <taxon>Dikarya</taxon>
        <taxon>Ascomycota</taxon>
        <taxon>Saccharomycotina</taxon>
        <taxon>Pichiomycetes</taxon>
        <taxon>Debaryomycetaceae</taxon>
        <taxon>Candida/Lodderomyces clade</taxon>
        <taxon>Candida</taxon>
    </lineage>
</organism>
<protein>
    <submittedName>
        <fullName evidence="7">Uncharacterized protein</fullName>
    </submittedName>
</protein>
<dbReference type="eggNOG" id="ENOG502S42T">
    <property type="taxonomic scope" value="Eukaryota"/>
</dbReference>
<evidence type="ECO:0000313" key="7">
    <source>
        <dbReference type="EMBL" id="EER32837.1"/>
    </source>
</evidence>
<keyword evidence="5" id="KW-0325">Glycoprotein</keyword>
<feature type="chain" id="PRO_5002953349" evidence="6">
    <location>
        <begin position="20"/>
        <end position="201"/>
    </location>
</feature>
<dbReference type="AlphaFoldDB" id="C5MB20"/>
<evidence type="ECO:0000256" key="3">
    <source>
        <dbReference type="ARBA" id="ARBA00022525"/>
    </source>
</evidence>
<dbReference type="EMBL" id="GG692398">
    <property type="protein sequence ID" value="EER32837.1"/>
    <property type="molecule type" value="Genomic_DNA"/>
</dbReference>
<keyword evidence="3" id="KW-0964">Secreted</keyword>
<proteinExistence type="predicted"/>
<dbReference type="KEGG" id="ctp:CTRG_03262"/>
<keyword evidence="8" id="KW-1185">Reference proteome</keyword>
<keyword evidence="4 6" id="KW-0732">Signal</keyword>
<dbReference type="RefSeq" id="XP_002548965.1">
    <property type="nucleotide sequence ID" value="XM_002548919.1"/>
</dbReference>
<dbReference type="OrthoDB" id="3998251at2759"/>
<reference evidence="7 8" key="1">
    <citation type="journal article" date="2009" name="Nature">
        <title>Evolution of pathogenicity and sexual reproduction in eight Candida genomes.</title>
        <authorList>
            <person name="Butler G."/>
            <person name="Rasmussen M.D."/>
            <person name="Lin M.F."/>
            <person name="Santos M.A."/>
            <person name="Sakthikumar S."/>
            <person name="Munro C.A."/>
            <person name="Rheinbay E."/>
            <person name="Grabherr M."/>
            <person name="Forche A."/>
            <person name="Reedy J.L."/>
            <person name="Agrafioti I."/>
            <person name="Arnaud M.B."/>
            <person name="Bates S."/>
            <person name="Brown A.J."/>
            <person name="Brunke S."/>
            <person name="Costanzo M.C."/>
            <person name="Fitzpatrick D.A."/>
            <person name="de Groot P.W."/>
            <person name="Harris D."/>
            <person name="Hoyer L.L."/>
            <person name="Hube B."/>
            <person name="Klis F.M."/>
            <person name="Kodira C."/>
            <person name="Lennard N."/>
            <person name="Logue M.E."/>
            <person name="Martin R."/>
            <person name="Neiman A.M."/>
            <person name="Nikolaou E."/>
            <person name="Quail M.A."/>
            <person name="Quinn J."/>
            <person name="Santos M.C."/>
            <person name="Schmitzberger F.F."/>
            <person name="Sherlock G."/>
            <person name="Shah P."/>
            <person name="Silverstein K.A."/>
            <person name="Skrzypek M.S."/>
            <person name="Soll D."/>
            <person name="Staggs R."/>
            <person name="Stansfield I."/>
            <person name="Stumpf M.P."/>
            <person name="Sudbery P.E."/>
            <person name="Srikantha T."/>
            <person name="Zeng Q."/>
            <person name="Berman J."/>
            <person name="Berriman M."/>
            <person name="Heitman J."/>
            <person name="Gow N.A."/>
            <person name="Lorenz M.C."/>
            <person name="Birren B.W."/>
            <person name="Kellis M."/>
            <person name="Cuomo C.A."/>
        </authorList>
    </citation>
    <scope>NUCLEOTIDE SEQUENCE [LARGE SCALE GENOMIC DNA]</scope>
    <source>
        <strain evidence="8">ATCC MYA-3404 / T1</strain>
    </source>
</reference>
<evidence type="ECO:0000313" key="8">
    <source>
        <dbReference type="Proteomes" id="UP000002037"/>
    </source>
</evidence>
<dbReference type="GO" id="GO:0009277">
    <property type="term" value="C:fungal-type cell wall"/>
    <property type="evidence" value="ECO:0007669"/>
    <property type="project" value="UniProtKB-ARBA"/>
</dbReference>
<evidence type="ECO:0000256" key="2">
    <source>
        <dbReference type="ARBA" id="ARBA00022512"/>
    </source>
</evidence>
<evidence type="ECO:0000256" key="4">
    <source>
        <dbReference type="ARBA" id="ARBA00022729"/>
    </source>
</evidence>
<evidence type="ECO:0000256" key="5">
    <source>
        <dbReference type="ARBA" id="ARBA00023180"/>
    </source>
</evidence>
<dbReference type="VEuPathDB" id="FungiDB:CTRG_03262"/>
<dbReference type="InterPro" id="IPR025928">
    <property type="entry name" value="Flocculin_t3_rpt"/>
</dbReference>
<sequence>MQFQSLLVIAGVLASSVYAYANETVTQYETTLLTITSCSENKCDTTVTPVIPSVATVTVQGFVTEYTTYCPITAEEEASPASSLAGESVVSSLTETVVTETVSGVETIYTTVCPLTESTTKKAEVETASSEEISYVDLTTTPVVSSTVEAEETVYAQSTLFTSYASNASSIANVSTYEGAANANNMAVGFAAIAGLAAVLL</sequence>
<dbReference type="STRING" id="294747.C5MB20"/>
<evidence type="ECO:0000256" key="1">
    <source>
        <dbReference type="ARBA" id="ARBA00004191"/>
    </source>
</evidence>
<gene>
    <name evidence="7" type="ORF">CTRG_03262</name>
</gene>
<evidence type="ECO:0000256" key="6">
    <source>
        <dbReference type="SAM" id="SignalP"/>
    </source>
</evidence>
<keyword evidence="2" id="KW-0134">Cell wall</keyword>
<dbReference type="HOGENOM" id="CLU_086434_0_0_1"/>
<dbReference type="Pfam" id="PF13928">
    <property type="entry name" value="Flocculin_t3"/>
    <property type="match status" value="2"/>
</dbReference>
<feature type="signal peptide" evidence="6">
    <location>
        <begin position="1"/>
        <end position="19"/>
    </location>
</feature>
<dbReference type="Proteomes" id="UP000002037">
    <property type="component" value="Unassembled WGS sequence"/>
</dbReference>